<proteinExistence type="predicted"/>
<organism evidence="1 2">
    <name type="scientific">Solanum commersonii</name>
    <name type="common">Commerson's wild potato</name>
    <name type="synonym">Commerson's nightshade</name>
    <dbReference type="NCBI Taxonomy" id="4109"/>
    <lineage>
        <taxon>Eukaryota</taxon>
        <taxon>Viridiplantae</taxon>
        <taxon>Streptophyta</taxon>
        <taxon>Embryophyta</taxon>
        <taxon>Tracheophyta</taxon>
        <taxon>Spermatophyta</taxon>
        <taxon>Magnoliopsida</taxon>
        <taxon>eudicotyledons</taxon>
        <taxon>Gunneridae</taxon>
        <taxon>Pentapetalae</taxon>
        <taxon>asterids</taxon>
        <taxon>lamiids</taxon>
        <taxon>Solanales</taxon>
        <taxon>Solanaceae</taxon>
        <taxon>Solanoideae</taxon>
        <taxon>Solaneae</taxon>
        <taxon>Solanum</taxon>
    </lineage>
</organism>
<accession>A0A9J5W7B2</accession>
<keyword evidence="2" id="KW-1185">Reference proteome</keyword>
<comment type="caution">
    <text evidence="1">The sequence shown here is derived from an EMBL/GenBank/DDBJ whole genome shotgun (WGS) entry which is preliminary data.</text>
</comment>
<dbReference type="Proteomes" id="UP000824120">
    <property type="component" value="Chromosome 12"/>
</dbReference>
<evidence type="ECO:0000313" key="1">
    <source>
        <dbReference type="EMBL" id="KAG5571231.1"/>
    </source>
</evidence>
<gene>
    <name evidence="1" type="ORF">H5410_060997</name>
</gene>
<name>A0A9J5W7B2_SOLCO</name>
<reference evidence="1 2" key="1">
    <citation type="submission" date="2020-09" db="EMBL/GenBank/DDBJ databases">
        <title>De no assembly of potato wild relative species, Solanum commersonii.</title>
        <authorList>
            <person name="Cho K."/>
        </authorList>
    </citation>
    <scope>NUCLEOTIDE SEQUENCE [LARGE SCALE GENOMIC DNA]</scope>
    <source>
        <strain evidence="1">LZ3.2</strain>
        <tissue evidence="1">Leaf</tissue>
    </source>
</reference>
<evidence type="ECO:0000313" key="2">
    <source>
        <dbReference type="Proteomes" id="UP000824120"/>
    </source>
</evidence>
<dbReference type="AlphaFoldDB" id="A0A9J5W7B2"/>
<dbReference type="EMBL" id="JACXVP010000012">
    <property type="protein sequence ID" value="KAG5571231.1"/>
    <property type="molecule type" value="Genomic_DNA"/>
</dbReference>
<protein>
    <submittedName>
        <fullName evidence="1">Uncharacterized protein</fullName>
    </submittedName>
</protein>
<sequence length="142" mass="15664">MPTHSLGHQFSSLGFTISLLSKPKTHGRPTSNLGKMNSFKSFTALYKHEKKYKKDNILRFSAAVDRSVRLVTTIGRYSIASRNYSVTRQLLLSSPFLSSSFRASRIGTKGDAHPFGDSPSAFGDAQASVSSFFSAFLFLFVL</sequence>